<protein>
    <submittedName>
        <fullName evidence="4">Uncharacterized protein</fullName>
    </submittedName>
</protein>
<dbReference type="PROSITE" id="PS50088">
    <property type="entry name" value="ANK_REPEAT"/>
    <property type="match status" value="2"/>
</dbReference>
<keyword evidence="5" id="KW-1185">Reference proteome</keyword>
<evidence type="ECO:0000313" key="5">
    <source>
        <dbReference type="Proteomes" id="UP001431783"/>
    </source>
</evidence>
<dbReference type="Pfam" id="PF12796">
    <property type="entry name" value="Ank_2"/>
    <property type="match status" value="1"/>
</dbReference>
<evidence type="ECO:0000256" key="2">
    <source>
        <dbReference type="ARBA" id="ARBA00023043"/>
    </source>
</evidence>
<dbReference type="InterPro" id="IPR036770">
    <property type="entry name" value="Ankyrin_rpt-contain_sf"/>
</dbReference>
<dbReference type="PROSITE" id="PS50297">
    <property type="entry name" value="ANK_REP_REGION"/>
    <property type="match status" value="1"/>
</dbReference>
<proteinExistence type="predicted"/>
<reference evidence="4 5" key="1">
    <citation type="submission" date="2023-03" db="EMBL/GenBank/DDBJ databases">
        <title>Genome insight into feeding habits of ladybird beetles.</title>
        <authorList>
            <person name="Li H.-S."/>
            <person name="Huang Y.-H."/>
            <person name="Pang H."/>
        </authorList>
    </citation>
    <scope>NUCLEOTIDE SEQUENCE [LARGE SCALE GENOMIC DNA]</scope>
    <source>
        <strain evidence="4">SYSU_2023b</strain>
        <tissue evidence="4">Whole body</tissue>
    </source>
</reference>
<keyword evidence="1" id="KW-0677">Repeat</keyword>
<accession>A0AAW1VH37</accession>
<name>A0AAW1VH37_9CUCU</name>
<evidence type="ECO:0000256" key="1">
    <source>
        <dbReference type="ARBA" id="ARBA00022737"/>
    </source>
</evidence>
<dbReference type="SMART" id="SM00248">
    <property type="entry name" value="ANK"/>
    <property type="match status" value="3"/>
</dbReference>
<keyword evidence="2 3" id="KW-0040">ANK repeat</keyword>
<dbReference type="Proteomes" id="UP001431783">
    <property type="component" value="Unassembled WGS sequence"/>
</dbReference>
<sequence length="284" mass="32415">MENPMMYAPLSLFLNRPPEDEAMLRKFLEAGANPDTPDEDGYSPLHTLSIQTETDKTRIFARLLVEHKANVNSTNNFNETPLHIAIHEDNEGMVDILLESGASINFPDMSGTTQMDIALLKRSHHPGIFEAISKQLILYYHCGYSVNLSHLKEVLNSETSRTFNKRCEEEIQQLKSRRVGESTLTYYDILVSSTHEAARFLFNINILVSLQEFDKGESIFGPLLMKKINEALEGFHRLQIGILAVKKIFPFLPDICIDKFVEYLDFDDFSKLHECVSSRSQIVQ</sequence>
<dbReference type="PANTHER" id="PTHR24171">
    <property type="entry name" value="ANKYRIN REPEAT DOMAIN-CONTAINING PROTEIN 39-RELATED"/>
    <property type="match status" value="1"/>
</dbReference>
<dbReference type="AlphaFoldDB" id="A0AAW1VH37"/>
<evidence type="ECO:0000313" key="4">
    <source>
        <dbReference type="EMBL" id="KAK9892051.1"/>
    </source>
</evidence>
<feature type="repeat" description="ANK" evidence="3">
    <location>
        <begin position="77"/>
        <end position="109"/>
    </location>
</feature>
<dbReference type="InterPro" id="IPR002110">
    <property type="entry name" value="Ankyrin_rpt"/>
</dbReference>
<dbReference type="EMBL" id="JARQZJ010000132">
    <property type="protein sequence ID" value="KAK9892051.1"/>
    <property type="molecule type" value="Genomic_DNA"/>
</dbReference>
<dbReference type="SUPFAM" id="SSF48403">
    <property type="entry name" value="Ankyrin repeat"/>
    <property type="match status" value="1"/>
</dbReference>
<gene>
    <name evidence="4" type="ORF">WA026_018250</name>
</gene>
<dbReference type="Gene3D" id="1.25.40.20">
    <property type="entry name" value="Ankyrin repeat-containing domain"/>
    <property type="match status" value="1"/>
</dbReference>
<comment type="caution">
    <text evidence="4">The sequence shown here is derived from an EMBL/GenBank/DDBJ whole genome shotgun (WGS) entry which is preliminary data.</text>
</comment>
<feature type="repeat" description="ANK" evidence="3">
    <location>
        <begin position="40"/>
        <end position="76"/>
    </location>
</feature>
<organism evidence="4 5">
    <name type="scientific">Henosepilachna vigintioctopunctata</name>
    <dbReference type="NCBI Taxonomy" id="420089"/>
    <lineage>
        <taxon>Eukaryota</taxon>
        <taxon>Metazoa</taxon>
        <taxon>Ecdysozoa</taxon>
        <taxon>Arthropoda</taxon>
        <taxon>Hexapoda</taxon>
        <taxon>Insecta</taxon>
        <taxon>Pterygota</taxon>
        <taxon>Neoptera</taxon>
        <taxon>Endopterygota</taxon>
        <taxon>Coleoptera</taxon>
        <taxon>Polyphaga</taxon>
        <taxon>Cucujiformia</taxon>
        <taxon>Coccinelloidea</taxon>
        <taxon>Coccinellidae</taxon>
        <taxon>Epilachninae</taxon>
        <taxon>Epilachnini</taxon>
        <taxon>Henosepilachna</taxon>
    </lineage>
</organism>
<evidence type="ECO:0000256" key="3">
    <source>
        <dbReference type="PROSITE-ProRule" id="PRU00023"/>
    </source>
</evidence>